<keyword evidence="1" id="KW-0479">Metal-binding</keyword>
<dbReference type="GO" id="GO:0046872">
    <property type="term" value="F:metal ion binding"/>
    <property type="evidence" value="ECO:0007669"/>
    <property type="project" value="UniProtKB-KW"/>
</dbReference>
<accession>A0A804Q1G7</accession>
<dbReference type="SUPFAM" id="SSF51197">
    <property type="entry name" value="Clavaminate synthase-like"/>
    <property type="match status" value="1"/>
</dbReference>
<dbReference type="InterPro" id="IPR050231">
    <property type="entry name" value="Iron_ascorbate_oxido_reductase"/>
</dbReference>
<dbReference type="InterPro" id="IPR027443">
    <property type="entry name" value="IPNS-like_sf"/>
</dbReference>
<dbReference type="GO" id="GO:0016706">
    <property type="term" value="F:2-oxoglutarate-dependent dioxygenase activity"/>
    <property type="evidence" value="ECO:0000318"/>
    <property type="project" value="GO_Central"/>
</dbReference>
<keyword evidence="3" id="KW-0472">Membrane</keyword>
<feature type="region of interest" description="Disordered" evidence="2">
    <location>
        <begin position="291"/>
        <end position="312"/>
    </location>
</feature>
<name>A0A804Q1G7_MAIZE</name>
<evidence type="ECO:0000313" key="6">
    <source>
        <dbReference type="Proteomes" id="UP000007305"/>
    </source>
</evidence>
<dbReference type="InterPro" id="IPR005123">
    <property type="entry name" value="Oxoglu/Fe-dep_dioxygenase_dom"/>
</dbReference>
<reference evidence="5" key="3">
    <citation type="submission" date="2021-05" db="UniProtKB">
        <authorList>
            <consortium name="EnsemblPlants"/>
        </authorList>
    </citation>
    <scope>IDENTIFICATION</scope>
    <source>
        <strain evidence="5">cv. B73</strain>
    </source>
</reference>
<comment type="similarity">
    <text evidence="1">Belongs to the iron/ascorbate-dependent oxidoreductase family.</text>
</comment>
<dbReference type="Proteomes" id="UP000007305">
    <property type="component" value="Chromosome 6"/>
</dbReference>
<evidence type="ECO:0000256" key="3">
    <source>
        <dbReference type="SAM" id="Phobius"/>
    </source>
</evidence>
<dbReference type="AlphaFoldDB" id="A0A804Q1G7"/>
<keyword evidence="6" id="KW-1185">Reference proteome</keyword>
<keyword evidence="3" id="KW-1133">Transmembrane helix</keyword>
<dbReference type="Gene3D" id="2.60.120.330">
    <property type="entry name" value="B-lactam Antibiotic, Isopenicillin N Synthase, Chain"/>
    <property type="match status" value="1"/>
</dbReference>
<evidence type="ECO:0000256" key="1">
    <source>
        <dbReference type="RuleBase" id="RU003682"/>
    </source>
</evidence>
<feature type="transmembrane region" description="Helical" evidence="3">
    <location>
        <begin position="270"/>
        <end position="289"/>
    </location>
</feature>
<feature type="domain" description="Fe2OG dioxygenase" evidence="4">
    <location>
        <begin position="28"/>
        <end position="127"/>
    </location>
</feature>
<dbReference type="InterPro" id="IPR044861">
    <property type="entry name" value="IPNS-like_FE2OG_OXY"/>
</dbReference>
<evidence type="ECO:0000259" key="4">
    <source>
        <dbReference type="PROSITE" id="PS51471"/>
    </source>
</evidence>
<proteinExistence type="inferred from homology"/>
<dbReference type="Gramene" id="Zm00001eb287000_T001">
    <property type="protein sequence ID" value="Zm00001eb287000_P001"/>
    <property type="gene ID" value="Zm00001eb287000"/>
</dbReference>
<evidence type="ECO:0000313" key="5">
    <source>
        <dbReference type="EnsemblPlants" id="Zm00001eb287000_P001"/>
    </source>
</evidence>
<organism evidence="5 6">
    <name type="scientific">Zea mays</name>
    <name type="common">Maize</name>
    <dbReference type="NCBI Taxonomy" id="4577"/>
    <lineage>
        <taxon>Eukaryota</taxon>
        <taxon>Viridiplantae</taxon>
        <taxon>Streptophyta</taxon>
        <taxon>Embryophyta</taxon>
        <taxon>Tracheophyta</taxon>
        <taxon>Spermatophyta</taxon>
        <taxon>Magnoliopsida</taxon>
        <taxon>Liliopsida</taxon>
        <taxon>Poales</taxon>
        <taxon>Poaceae</taxon>
        <taxon>PACMAD clade</taxon>
        <taxon>Panicoideae</taxon>
        <taxon>Andropogonodae</taxon>
        <taxon>Andropogoneae</taxon>
        <taxon>Tripsacinae</taxon>
        <taxon>Zea</taxon>
    </lineage>
</organism>
<evidence type="ECO:0000256" key="2">
    <source>
        <dbReference type="SAM" id="MobiDB-lite"/>
    </source>
</evidence>
<dbReference type="InParanoid" id="A0A804Q1G7"/>
<reference evidence="5" key="2">
    <citation type="submission" date="2019-07" db="EMBL/GenBank/DDBJ databases">
        <authorList>
            <person name="Seetharam A."/>
            <person name="Woodhouse M."/>
            <person name="Cannon E."/>
        </authorList>
    </citation>
    <scope>NUCLEOTIDE SEQUENCE [LARGE SCALE GENOMIC DNA]</scope>
    <source>
        <strain evidence="5">cv. B73</strain>
    </source>
</reference>
<keyword evidence="1" id="KW-0560">Oxidoreductase</keyword>
<keyword evidence="3" id="KW-0812">Transmembrane</keyword>
<feature type="transmembrane region" description="Helical" evidence="3">
    <location>
        <begin position="240"/>
        <end position="258"/>
    </location>
</feature>
<protein>
    <recommendedName>
        <fullName evidence="4">Fe2OG dioxygenase domain-containing protein</fullName>
    </recommendedName>
</protein>
<reference evidence="6" key="1">
    <citation type="journal article" date="2009" name="Science">
        <title>The B73 maize genome: complexity, diversity, and dynamics.</title>
        <authorList>
            <person name="Schnable P.S."/>
            <person name="Ware D."/>
            <person name="Fulton R.S."/>
            <person name="Stein J.C."/>
            <person name="Wei F."/>
            <person name="Pasternak S."/>
            <person name="Liang C."/>
            <person name="Zhang J."/>
            <person name="Fulton L."/>
            <person name="Graves T.A."/>
            <person name="Minx P."/>
            <person name="Reily A.D."/>
            <person name="Courtney L."/>
            <person name="Kruchowski S.S."/>
            <person name="Tomlinson C."/>
            <person name="Strong C."/>
            <person name="Delehaunty K."/>
            <person name="Fronick C."/>
            <person name="Courtney B."/>
            <person name="Rock S.M."/>
            <person name="Belter E."/>
            <person name="Du F."/>
            <person name="Kim K."/>
            <person name="Abbott R.M."/>
            <person name="Cotton M."/>
            <person name="Levy A."/>
            <person name="Marchetto P."/>
            <person name="Ochoa K."/>
            <person name="Jackson S.M."/>
            <person name="Gillam B."/>
            <person name="Chen W."/>
            <person name="Yan L."/>
            <person name="Higginbotham J."/>
            <person name="Cardenas M."/>
            <person name="Waligorski J."/>
            <person name="Applebaum E."/>
            <person name="Phelps L."/>
            <person name="Falcone J."/>
            <person name="Kanchi K."/>
            <person name="Thane T."/>
            <person name="Scimone A."/>
            <person name="Thane N."/>
            <person name="Henke J."/>
            <person name="Wang T."/>
            <person name="Ruppert J."/>
            <person name="Shah N."/>
            <person name="Rotter K."/>
            <person name="Hodges J."/>
            <person name="Ingenthron E."/>
            <person name="Cordes M."/>
            <person name="Kohlberg S."/>
            <person name="Sgro J."/>
            <person name="Delgado B."/>
            <person name="Mead K."/>
            <person name="Chinwalla A."/>
            <person name="Leonard S."/>
            <person name="Crouse K."/>
            <person name="Collura K."/>
            <person name="Kudrna D."/>
            <person name="Currie J."/>
            <person name="He R."/>
            <person name="Angelova A."/>
            <person name="Rajasekar S."/>
            <person name="Mueller T."/>
            <person name="Lomeli R."/>
            <person name="Scara G."/>
            <person name="Ko A."/>
            <person name="Delaney K."/>
            <person name="Wissotski M."/>
            <person name="Lopez G."/>
            <person name="Campos D."/>
            <person name="Braidotti M."/>
            <person name="Ashley E."/>
            <person name="Golser W."/>
            <person name="Kim H."/>
            <person name="Lee S."/>
            <person name="Lin J."/>
            <person name="Dujmic Z."/>
            <person name="Kim W."/>
            <person name="Talag J."/>
            <person name="Zuccolo A."/>
            <person name="Fan C."/>
            <person name="Sebastian A."/>
            <person name="Kramer M."/>
            <person name="Spiegel L."/>
            <person name="Nascimento L."/>
            <person name="Zutavern T."/>
            <person name="Miller B."/>
            <person name="Ambroise C."/>
            <person name="Muller S."/>
            <person name="Spooner W."/>
            <person name="Narechania A."/>
            <person name="Ren L."/>
            <person name="Wei S."/>
            <person name="Kumari S."/>
            <person name="Faga B."/>
            <person name="Levy M.J."/>
            <person name="McMahan L."/>
            <person name="Van Buren P."/>
            <person name="Vaughn M.W."/>
            <person name="Ying K."/>
            <person name="Yeh C.-T."/>
            <person name="Emrich S.J."/>
            <person name="Jia Y."/>
            <person name="Kalyanaraman A."/>
            <person name="Hsia A.-P."/>
            <person name="Barbazuk W.B."/>
            <person name="Baucom R.S."/>
            <person name="Brutnell T.P."/>
            <person name="Carpita N.C."/>
            <person name="Chaparro C."/>
            <person name="Chia J.-M."/>
            <person name="Deragon J.-M."/>
            <person name="Estill J.C."/>
            <person name="Fu Y."/>
            <person name="Jeddeloh J.A."/>
            <person name="Han Y."/>
            <person name="Lee H."/>
            <person name="Li P."/>
            <person name="Lisch D.R."/>
            <person name="Liu S."/>
            <person name="Liu Z."/>
            <person name="Nagel D.H."/>
            <person name="McCann M.C."/>
            <person name="SanMiguel P."/>
            <person name="Myers A.M."/>
            <person name="Nettleton D."/>
            <person name="Nguyen J."/>
            <person name="Penning B.W."/>
            <person name="Ponnala L."/>
            <person name="Schneider K.L."/>
            <person name="Schwartz D.C."/>
            <person name="Sharma A."/>
            <person name="Soderlund C."/>
            <person name="Springer N.M."/>
            <person name="Sun Q."/>
            <person name="Wang H."/>
            <person name="Waterman M."/>
            <person name="Westerman R."/>
            <person name="Wolfgruber T.K."/>
            <person name="Yang L."/>
            <person name="Yu Y."/>
            <person name="Zhang L."/>
            <person name="Zhou S."/>
            <person name="Zhu Q."/>
            <person name="Bennetzen J.L."/>
            <person name="Dawe R.K."/>
            <person name="Jiang J."/>
            <person name="Jiang N."/>
            <person name="Presting G.G."/>
            <person name="Wessler S.R."/>
            <person name="Aluru S."/>
            <person name="Martienssen R.A."/>
            <person name="Clifton S.W."/>
            <person name="McCombie W.R."/>
            <person name="Wing R.A."/>
            <person name="Wilson R.K."/>
        </authorList>
    </citation>
    <scope>NUCLEOTIDE SEQUENCE [LARGE SCALE GENOMIC DNA]</scope>
    <source>
        <strain evidence="6">cv. B73</strain>
    </source>
</reference>
<keyword evidence="1" id="KW-0408">Iron</keyword>
<feature type="compositionally biased region" description="Polar residues" evidence="2">
    <location>
        <begin position="303"/>
        <end position="312"/>
    </location>
</feature>
<sequence length="312" mass="32919">MLLGTDRGDTLEKALTTTTTRTVADDDLLLQLKINYYPRCPQPELAVGVEAHTDVSALSFILHNGVPVLQVLHGTRWVTARHEPGTIIVHVGDALEILSNGRYTSVLHSGLVNREAVRISWVVFCEPPPDCVLLHPLPELVTEGHPASIGVVDFRGVAPASSSVAIADHQPDEVVCAPSCLTCPPPTAAPVVRDLSRKFAFILYVIMSKSTFIADVSVMRAMPQEEEAAVATTTMAGGKVAALLATAAALLLLLPLALPPLPPPPTQLLFVPVVLLLLVASLAFCPAATSSPSPMHAADHGSFGTTGSPHLC</sequence>
<dbReference type="Pfam" id="PF03171">
    <property type="entry name" value="2OG-FeII_Oxy"/>
    <property type="match status" value="1"/>
</dbReference>
<dbReference type="PANTHER" id="PTHR47990">
    <property type="entry name" value="2-OXOGLUTARATE (2OG) AND FE(II)-DEPENDENT OXYGENASE SUPERFAMILY PROTEIN-RELATED"/>
    <property type="match status" value="1"/>
</dbReference>
<dbReference type="PROSITE" id="PS51471">
    <property type="entry name" value="FE2OG_OXY"/>
    <property type="match status" value="1"/>
</dbReference>
<dbReference type="EnsemblPlants" id="Zm00001eb287000_T001">
    <property type="protein sequence ID" value="Zm00001eb287000_P001"/>
    <property type="gene ID" value="Zm00001eb287000"/>
</dbReference>